<name>A0A0A8XUL7_ARUDO</name>
<accession>A0A0A8XUL7</accession>
<sequence>MLLLPSGILLSILTTNPA</sequence>
<reference evidence="1" key="2">
    <citation type="journal article" date="2015" name="Data Brief">
        <title>Shoot transcriptome of the giant reed, Arundo donax.</title>
        <authorList>
            <person name="Barrero R.A."/>
            <person name="Guerrero F.D."/>
            <person name="Moolhuijzen P."/>
            <person name="Goolsby J.A."/>
            <person name="Tidwell J."/>
            <person name="Bellgard S.E."/>
            <person name="Bellgard M.I."/>
        </authorList>
    </citation>
    <scope>NUCLEOTIDE SEQUENCE</scope>
    <source>
        <tissue evidence="1">Shoot tissue taken approximately 20 cm above the soil surface</tissue>
    </source>
</reference>
<dbReference type="EMBL" id="GBRH01281442">
    <property type="protein sequence ID" value="JAD16453.1"/>
    <property type="molecule type" value="Transcribed_RNA"/>
</dbReference>
<dbReference type="AlphaFoldDB" id="A0A0A8XUL7"/>
<reference evidence="1" key="1">
    <citation type="submission" date="2014-09" db="EMBL/GenBank/DDBJ databases">
        <authorList>
            <person name="Magalhaes I.L.F."/>
            <person name="Oliveira U."/>
            <person name="Santos F.R."/>
            <person name="Vidigal T.H.D.A."/>
            <person name="Brescovit A.D."/>
            <person name="Santos A.J."/>
        </authorList>
    </citation>
    <scope>NUCLEOTIDE SEQUENCE</scope>
    <source>
        <tissue evidence="1">Shoot tissue taken approximately 20 cm above the soil surface</tissue>
    </source>
</reference>
<proteinExistence type="predicted"/>
<evidence type="ECO:0000313" key="1">
    <source>
        <dbReference type="EMBL" id="JAD16453.1"/>
    </source>
</evidence>
<organism evidence="1">
    <name type="scientific">Arundo donax</name>
    <name type="common">Giant reed</name>
    <name type="synonym">Donax arundinaceus</name>
    <dbReference type="NCBI Taxonomy" id="35708"/>
    <lineage>
        <taxon>Eukaryota</taxon>
        <taxon>Viridiplantae</taxon>
        <taxon>Streptophyta</taxon>
        <taxon>Embryophyta</taxon>
        <taxon>Tracheophyta</taxon>
        <taxon>Spermatophyta</taxon>
        <taxon>Magnoliopsida</taxon>
        <taxon>Liliopsida</taxon>
        <taxon>Poales</taxon>
        <taxon>Poaceae</taxon>
        <taxon>PACMAD clade</taxon>
        <taxon>Arundinoideae</taxon>
        <taxon>Arundineae</taxon>
        <taxon>Arundo</taxon>
    </lineage>
</organism>
<protein>
    <submittedName>
        <fullName evidence="1">Uncharacterized protein</fullName>
    </submittedName>
</protein>